<dbReference type="EC" id="4.99.1.3" evidence="3"/>
<dbReference type="Proteomes" id="UP000058925">
    <property type="component" value="Chromosome"/>
</dbReference>
<name>A0A654M068_9ARCH</name>
<dbReference type="PANTHER" id="PTHR33542">
    <property type="entry name" value="SIROHYDROCHLORIN FERROCHELATASE, CHLOROPLASTIC"/>
    <property type="match status" value="1"/>
</dbReference>
<dbReference type="GO" id="GO:0016852">
    <property type="term" value="F:sirohydrochlorin cobaltochelatase activity"/>
    <property type="evidence" value="ECO:0007669"/>
    <property type="project" value="UniProtKB-EC"/>
</dbReference>
<evidence type="ECO:0000313" key="4">
    <source>
        <dbReference type="Proteomes" id="UP000058925"/>
    </source>
</evidence>
<keyword evidence="1" id="KW-0479">Metal-binding</keyword>
<dbReference type="EMBL" id="CP012850">
    <property type="protein sequence ID" value="ALI36096.1"/>
    <property type="molecule type" value="Genomic_DNA"/>
</dbReference>
<evidence type="ECO:0000256" key="2">
    <source>
        <dbReference type="ARBA" id="ARBA00023239"/>
    </source>
</evidence>
<dbReference type="SUPFAM" id="SSF53800">
    <property type="entry name" value="Chelatase"/>
    <property type="match status" value="1"/>
</dbReference>
<organism evidence="3 4">
    <name type="scientific">Candidatus Nitrosocosmicus oleophilus</name>
    <dbReference type="NCBI Taxonomy" id="1353260"/>
    <lineage>
        <taxon>Archaea</taxon>
        <taxon>Nitrososphaerota</taxon>
        <taxon>Nitrososphaeria</taxon>
        <taxon>Nitrososphaerales</taxon>
        <taxon>Nitrososphaeraceae</taxon>
        <taxon>Candidatus Nitrosocosmicus</taxon>
    </lineage>
</organism>
<proteinExistence type="predicted"/>
<protein>
    <submittedName>
        <fullName evidence="3">Sirohydrochlorin cobaltochelatase</fullName>
        <ecNumber evidence="3">4.99.1.3</ecNumber>
    </submittedName>
</protein>
<dbReference type="CDD" id="cd03416">
    <property type="entry name" value="CbiX_SirB_N"/>
    <property type="match status" value="1"/>
</dbReference>
<dbReference type="PANTHER" id="PTHR33542:SF3">
    <property type="entry name" value="SIROHYDROCHLORIN FERROCHELATASE, CHLOROPLASTIC"/>
    <property type="match status" value="1"/>
</dbReference>
<keyword evidence="4" id="KW-1185">Reference proteome</keyword>
<dbReference type="Gene3D" id="3.40.50.1400">
    <property type="match status" value="2"/>
</dbReference>
<dbReference type="InterPro" id="IPR002762">
    <property type="entry name" value="CbiX-like"/>
</dbReference>
<dbReference type="Pfam" id="PF01903">
    <property type="entry name" value="CbiX"/>
    <property type="match status" value="2"/>
</dbReference>
<gene>
    <name evidence="3" type="primary">cbiX</name>
    <name evidence="3" type="ORF">NMY3_01893</name>
</gene>
<evidence type="ECO:0000256" key="1">
    <source>
        <dbReference type="ARBA" id="ARBA00022723"/>
    </source>
</evidence>
<sequence>MKKALLIIDRGSKMKEVQEELHDTCDLIKNKTDYSYVDYCFLEVIPPYIDEGIRKCIEQGVDSITIVPYFLYPGMKLKDAVTKTAYIIHQENKKMVITKPLSYQPVISEIVLKRVNSLIFEKGIDRDKTDLCLLLIGHGSSDKRAREAFLYTVSSLKKTYKDVKFCFLELEPPNIEEGIRECLTSNPNTIVVVPYFLHKGIHIQKDILVDLAKAQEKYSFKSVFISGHIGVDPSVIDLVITLAKEAEVKSGVF</sequence>
<accession>A0A654M068</accession>
<dbReference type="InterPro" id="IPR050963">
    <property type="entry name" value="Sirohydro_Cobaltochel/CbiX"/>
</dbReference>
<reference evidence="4" key="1">
    <citation type="submission" date="2015-10" db="EMBL/GenBank/DDBJ databases">
        <title>Niche specialization of a soil ammonia-oxidizing archaeon, Candidatus Nitrosocosmicus oleophilus.</title>
        <authorList>
            <person name="Jung M.-Y."/>
            <person name="Rhee S.-K."/>
        </authorList>
    </citation>
    <scope>NUCLEOTIDE SEQUENCE [LARGE SCALE GENOMIC DNA]</scope>
    <source>
        <strain evidence="4">MY3</strain>
    </source>
</reference>
<evidence type="ECO:0000313" key="3">
    <source>
        <dbReference type="EMBL" id="ALI36096.1"/>
    </source>
</evidence>
<keyword evidence="2 3" id="KW-0456">Lyase</keyword>
<dbReference type="KEGG" id="taa:NMY3_01893"/>
<dbReference type="AlphaFoldDB" id="A0A654M068"/>
<dbReference type="GO" id="GO:0046872">
    <property type="term" value="F:metal ion binding"/>
    <property type="evidence" value="ECO:0007669"/>
    <property type="project" value="UniProtKB-KW"/>
</dbReference>